<dbReference type="EMBL" id="CM055741">
    <property type="protein sequence ID" value="KAJ8001497.1"/>
    <property type="molecule type" value="Genomic_DNA"/>
</dbReference>
<keyword evidence="2" id="KW-1185">Reference proteome</keyword>
<sequence length="634" mass="70367">MIHNNICGSTASQLQLGVQRSFLVTTMGAGKSSSASSNNDHCDSIHDPTPSMDPASGPEPPSPTTAKVIEDPRQPSELRIVLVGKTGAGKSATGNTILGREDAFKAEASAVSVTAETKKQSGEVDGKTIHVIDTPGLFDTSVDVKTMKSEIDKCIKLSVPGPHVFLLVIRLGRFTKEEQNTVEWIQENFGEKASMYTIVLFTGGDQLGSKKIEKFKEESDELTAIIEKCGGRYHSFNNADLKDSTQVIKLLDKIKEMVKGNAEKYYTNKMFLRAQEILEFENSLLVKVVKSLPKPVRIVTQPVWAGAFLRITTTDLFNYSHTEMAQGRGGANWILFMLTLCLQDLIGQCQDADNLRIVLLGKTGSGKSATGNTILGRDAFRVEASPVSVTSQSEKQTGEVNGSMIDVIDTPGLFDTNKSQEEMKGEIVRCIEESVPGPHVFLLVIKLARFTEEEQNAVKWIQENFGEEASMYTTLLFTHGDQLGGKSVEDFLSESKELRKLINDCGGRYISLNRTRNHTQVTELLEMTEKMVKENGGNHYTNEMYQEVQRKINEENIRRRQEDNERRDKEQEKILKDKEERKRREELLSRCTLSGLLSTGALGLGFVSGGPLWWLAGAVGGVVEGYNCMEIFKW</sequence>
<protein>
    <submittedName>
        <fullName evidence="1">Uncharacterized protein</fullName>
    </submittedName>
</protein>
<dbReference type="Proteomes" id="UP001157502">
    <property type="component" value="Chromosome 14"/>
</dbReference>
<gene>
    <name evidence="1" type="ORF">DPEC_G00170100</name>
</gene>
<proteinExistence type="predicted"/>
<accession>A0ACC2GD75</accession>
<organism evidence="1 2">
    <name type="scientific">Dallia pectoralis</name>
    <name type="common">Alaska blackfish</name>
    <dbReference type="NCBI Taxonomy" id="75939"/>
    <lineage>
        <taxon>Eukaryota</taxon>
        <taxon>Metazoa</taxon>
        <taxon>Chordata</taxon>
        <taxon>Craniata</taxon>
        <taxon>Vertebrata</taxon>
        <taxon>Euteleostomi</taxon>
        <taxon>Actinopterygii</taxon>
        <taxon>Neopterygii</taxon>
        <taxon>Teleostei</taxon>
        <taxon>Protacanthopterygii</taxon>
        <taxon>Esociformes</taxon>
        <taxon>Umbridae</taxon>
        <taxon>Dallia</taxon>
    </lineage>
</organism>
<evidence type="ECO:0000313" key="1">
    <source>
        <dbReference type="EMBL" id="KAJ8001497.1"/>
    </source>
</evidence>
<comment type="caution">
    <text evidence="1">The sequence shown here is derived from an EMBL/GenBank/DDBJ whole genome shotgun (WGS) entry which is preliminary data.</text>
</comment>
<name>A0ACC2GD75_DALPE</name>
<evidence type="ECO:0000313" key="2">
    <source>
        <dbReference type="Proteomes" id="UP001157502"/>
    </source>
</evidence>
<reference evidence="1" key="1">
    <citation type="submission" date="2021-05" db="EMBL/GenBank/DDBJ databases">
        <authorList>
            <person name="Pan Q."/>
            <person name="Jouanno E."/>
            <person name="Zahm M."/>
            <person name="Klopp C."/>
            <person name="Cabau C."/>
            <person name="Louis A."/>
            <person name="Berthelot C."/>
            <person name="Parey E."/>
            <person name="Roest Crollius H."/>
            <person name="Montfort J."/>
            <person name="Robinson-Rechavi M."/>
            <person name="Bouchez O."/>
            <person name="Lampietro C."/>
            <person name="Lopez Roques C."/>
            <person name="Donnadieu C."/>
            <person name="Postlethwait J."/>
            <person name="Bobe J."/>
            <person name="Dillon D."/>
            <person name="Chandos A."/>
            <person name="von Hippel F."/>
            <person name="Guiguen Y."/>
        </authorList>
    </citation>
    <scope>NUCLEOTIDE SEQUENCE</scope>
    <source>
        <strain evidence="1">YG-Jan2019</strain>
    </source>
</reference>